<dbReference type="GO" id="GO:0016787">
    <property type="term" value="F:hydrolase activity"/>
    <property type="evidence" value="ECO:0007669"/>
    <property type="project" value="UniProtKB-KW"/>
</dbReference>
<feature type="domain" description="Alpha/beta hydrolase fold-3" evidence="2">
    <location>
        <begin position="79"/>
        <end position="275"/>
    </location>
</feature>
<dbReference type="PANTHER" id="PTHR48081">
    <property type="entry name" value="AB HYDROLASE SUPERFAMILY PROTEIN C4A8.06C"/>
    <property type="match status" value="1"/>
</dbReference>
<dbReference type="InterPro" id="IPR029058">
    <property type="entry name" value="AB_hydrolase_fold"/>
</dbReference>
<dbReference type="EMBL" id="SHBP01000001">
    <property type="protein sequence ID" value="RZO23045.1"/>
    <property type="molecule type" value="Genomic_DNA"/>
</dbReference>
<gene>
    <name evidence="3" type="ORF">EVB03_01410</name>
</gene>
<sequence length="302" mass="33692">MISVELSTEAKNVLSEANYPLKNRRIKELGVLRDETVRAITPAVDRVIEQYKAKVEMQDISDIPCMWVTPYQHKVSWKILYGYGGGYVSGSPFEDLTIAVPLAAETGAEVVIPHYRLAPESPWPAAIDDGFSVFKEMSTEPLALVGESAGGNLCLTLILRAFQLGIPLPRAAAFLSPWCDLTNSGESVVNNNGRDPALSAQHIDFAANYYVGEHDRTNPMISPINGVFDNSFPPSIITTGSRDLLMSQAIALRDVLKDNDVPVELCLWKDLWHVFEWDYRLPESSASIRQISNWLQKYMSRF</sequence>
<name>A0A520MPD6_9GAMM</name>
<proteinExistence type="predicted"/>
<dbReference type="InterPro" id="IPR050300">
    <property type="entry name" value="GDXG_lipolytic_enzyme"/>
</dbReference>
<organism evidence="3 4">
    <name type="scientific">SAR92 clade bacterium</name>
    <dbReference type="NCBI Taxonomy" id="2315479"/>
    <lineage>
        <taxon>Bacteria</taxon>
        <taxon>Pseudomonadati</taxon>
        <taxon>Pseudomonadota</taxon>
        <taxon>Gammaproteobacteria</taxon>
        <taxon>Cellvibrionales</taxon>
        <taxon>Porticoccaceae</taxon>
        <taxon>SAR92 clade</taxon>
    </lineage>
</organism>
<keyword evidence="1 3" id="KW-0378">Hydrolase</keyword>
<evidence type="ECO:0000313" key="4">
    <source>
        <dbReference type="Proteomes" id="UP000315889"/>
    </source>
</evidence>
<dbReference type="SUPFAM" id="SSF53474">
    <property type="entry name" value="alpha/beta-Hydrolases"/>
    <property type="match status" value="1"/>
</dbReference>
<dbReference type="Pfam" id="PF07859">
    <property type="entry name" value="Abhydrolase_3"/>
    <property type="match status" value="1"/>
</dbReference>
<dbReference type="AlphaFoldDB" id="A0A520MPD6"/>
<dbReference type="Proteomes" id="UP000315889">
    <property type="component" value="Unassembled WGS sequence"/>
</dbReference>
<dbReference type="PANTHER" id="PTHR48081:SF8">
    <property type="entry name" value="ALPHA_BETA HYDROLASE FOLD-3 DOMAIN-CONTAINING PROTEIN-RELATED"/>
    <property type="match status" value="1"/>
</dbReference>
<reference evidence="3 4" key="1">
    <citation type="submission" date="2019-02" db="EMBL/GenBank/DDBJ databases">
        <title>Prokaryotic population dynamics and viral predation in marine succession experiment using metagenomics: the confinement effect.</title>
        <authorList>
            <person name="Haro-Moreno J.M."/>
            <person name="Rodriguez-Valera F."/>
            <person name="Lopez-Perez M."/>
        </authorList>
    </citation>
    <scope>NUCLEOTIDE SEQUENCE [LARGE SCALE GENOMIC DNA]</scope>
    <source>
        <strain evidence="3">MED-G170</strain>
    </source>
</reference>
<comment type="caution">
    <text evidence="3">The sequence shown here is derived from an EMBL/GenBank/DDBJ whole genome shotgun (WGS) entry which is preliminary data.</text>
</comment>
<evidence type="ECO:0000256" key="1">
    <source>
        <dbReference type="ARBA" id="ARBA00022801"/>
    </source>
</evidence>
<dbReference type="Gene3D" id="3.40.50.1820">
    <property type="entry name" value="alpha/beta hydrolase"/>
    <property type="match status" value="1"/>
</dbReference>
<evidence type="ECO:0000259" key="2">
    <source>
        <dbReference type="Pfam" id="PF07859"/>
    </source>
</evidence>
<protein>
    <submittedName>
        <fullName evidence="3">Alpha/beta hydrolase</fullName>
    </submittedName>
</protein>
<dbReference type="InterPro" id="IPR013094">
    <property type="entry name" value="AB_hydrolase_3"/>
</dbReference>
<accession>A0A520MPD6</accession>
<evidence type="ECO:0000313" key="3">
    <source>
        <dbReference type="EMBL" id="RZO23045.1"/>
    </source>
</evidence>